<proteinExistence type="predicted"/>
<keyword evidence="3" id="KW-1185">Reference proteome</keyword>
<evidence type="ECO:0000313" key="3">
    <source>
        <dbReference type="Proteomes" id="UP000673375"/>
    </source>
</evidence>
<organism evidence="2 3">
    <name type="scientific">Enterococcus larvae</name>
    <dbReference type="NCBI Taxonomy" id="2794352"/>
    <lineage>
        <taxon>Bacteria</taxon>
        <taxon>Bacillati</taxon>
        <taxon>Bacillota</taxon>
        <taxon>Bacilli</taxon>
        <taxon>Lactobacillales</taxon>
        <taxon>Enterococcaceae</taxon>
        <taxon>Enterococcus</taxon>
    </lineage>
</organism>
<evidence type="ECO:0000259" key="1">
    <source>
        <dbReference type="Pfam" id="PF21629"/>
    </source>
</evidence>
<gene>
    <name evidence="2" type="ORF">I6N96_05140</name>
</gene>
<feature type="domain" description="Bleomycin resistance protein" evidence="1">
    <location>
        <begin position="22"/>
        <end position="83"/>
    </location>
</feature>
<sequence length="148" mass="16789">MIYSHTTTQFIPEGPLSMGMESVYYSNDIEKTLSWFSTTLGWLTRIELKDDDQTIVYASAYTVPYQQFISPADMQPKIKVHILQGTPRKDMVSIIPTTKLEKLVALANKNSKEKISIQKAYNGNLYANLTTIDGSILTFYQEASHKDL</sequence>
<dbReference type="InterPro" id="IPR049459">
    <property type="entry name" value="Bleomycin_resist_prot_dom"/>
</dbReference>
<evidence type="ECO:0000313" key="2">
    <source>
        <dbReference type="EMBL" id="MBP1045654.1"/>
    </source>
</evidence>
<protein>
    <recommendedName>
        <fullName evidence="1">Bleomycin resistance protein domain-containing protein</fullName>
    </recommendedName>
</protein>
<reference evidence="2 3" key="1">
    <citation type="submission" date="2020-12" db="EMBL/GenBank/DDBJ databases">
        <title>Vagococcus allomyrinae sp. nov. and Enterococcus lavae sp. nov., isolated from the larvae of Allomyrina dichotoma.</title>
        <authorList>
            <person name="Lee S.D."/>
        </authorList>
    </citation>
    <scope>NUCLEOTIDE SEQUENCE [LARGE SCALE GENOMIC DNA]</scope>
    <source>
        <strain evidence="2 3">BWM-S5</strain>
    </source>
</reference>
<accession>A0ABS4CIM5</accession>
<dbReference type="Gene3D" id="3.30.1900.10">
    <property type="entry name" value="glyoxalase-related enzyme like domain"/>
    <property type="match status" value="1"/>
</dbReference>
<name>A0ABS4CIM5_9ENTE</name>
<dbReference type="EMBL" id="JAEDXU010000002">
    <property type="protein sequence ID" value="MBP1045654.1"/>
    <property type="molecule type" value="Genomic_DNA"/>
</dbReference>
<dbReference type="Pfam" id="PF21629">
    <property type="entry name" value="Bleomycin_resist_prot_dom"/>
    <property type="match status" value="1"/>
</dbReference>
<dbReference type="RefSeq" id="WP_209556442.1">
    <property type="nucleotide sequence ID" value="NZ_JAEDXU010000002.1"/>
</dbReference>
<dbReference type="Proteomes" id="UP000673375">
    <property type="component" value="Unassembled WGS sequence"/>
</dbReference>
<comment type="caution">
    <text evidence="2">The sequence shown here is derived from an EMBL/GenBank/DDBJ whole genome shotgun (WGS) entry which is preliminary data.</text>
</comment>